<keyword evidence="1" id="KW-0472">Membrane</keyword>
<proteinExistence type="predicted"/>
<sequence>MASNKKGGLNSFISSIIFILIIPAAPIFIEFIAEELEVKSLFLFASVYPITVCVSSRNSGVFSMAILLSLLFGFLYSIDEKLEITQGLISAAYYSIIGTCLVHIIERLKYHIIDGNAFFKF</sequence>
<feature type="transmembrane region" description="Helical" evidence="1">
    <location>
        <begin position="84"/>
        <end position="105"/>
    </location>
</feature>
<name>A0ABY1SKB8_9FLAO</name>
<accession>A0ABY1SKB8</accession>
<keyword evidence="1" id="KW-0812">Transmembrane</keyword>
<evidence type="ECO:0000313" key="2">
    <source>
        <dbReference type="EMBL" id="SNR64330.1"/>
    </source>
</evidence>
<gene>
    <name evidence="2" type="ORF">SAMN04488009_2923</name>
</gene>
<dbReference type="RefSeq" id="WP_089261375.1">
    <property type="nucleotide sequence ID" value="NZ_FZNV01000004.1"/>
</dbReference>
<comment type="caution">
    <text evidence="2">The sequence shown here is derived from an EMBL/GenBank/DDBJ whole genome shotgun (WGS) entry which is preliminary data.</text>
</comment>
<organism evidence="2 3">
    <name type="scientific">Maribacter sedimenticola</name>
    <dbReference type="NCBI Taxonomy" id="228956"/>
    <lineage>
        <taxon>Bacteria</taxon>
        <taxon>Pseudomonadati</taxon>
        <taxon>Bacteroidota</taxon>
        <taxon>Flavobacteriia</taxon>
        <taxon>Flavobacteriales</taxon>
        <taxon>Flavobacteriaceae</taxon>
        <taxon>Maribacter</taxon>
    </lineage>
</organism>
<feature type="transmembrane region" description="Helical" evidence="1">
    <location>
        <begin position="61"/>
        <end position="78"/>
    </location>
</feature>
<protein>
    <submittedName>
        <fullName evidence="2">Uncharacterized protein</fullName>
    </submittedName>
</protein>
<evidence type="ECO:0000256" key="1">
    <source>
        <dbReference type="SAM" id="Phobius"/>
    </source>
</evidence>
<evidence type="ECO:0000313" key="3">
    <source>
        <dbReference type="Proteomes" id="UP000198337"/>
    </source>
</evidence>
<dbReference type="Proteomes" id="UP000198337">
    <property type="component" value="Unassembled WGS sequence"/>
</dbReference>
<keyword evidence="1" id="KW-1133">Transmembrane helix</keyword>
<keyword evidence="3" id="KW-1185">Reference proteome</keyword>
<feature type="transmembrane region" description="Helical" evidence="1">
    <location>
        <begin position="12"/>
        <end position="32"/>
    </location>
</feature>
<dbReference type="EMBL" id="FZNV01000004">
    <property type="protein sequence ID" value="SNR64330.1"/>
    <property type="molecule type" value="Genomic_DNA"/>
</dbReference>
<reference evidence="2 3" key="1">
    <citation type="submission" date="2017-06" db="EMBL/GenBank/DDBJ databases">
        <authorList>
            <person name="Varghese N."/>
            <person name="Submissions S."/>
        </authorList>
    </citation>
    <scope>NUCLEOTIDE SEQUENCE [LARGE SCALE GENOMIC DNA]</scope>
    <source>
        <strain evidence="2 3">DSM 19840</strain>
    </source>
</reference>
<feature type="transmembrane region" description="Helical" evidence="1">
    <location>
        <begin position="38"/>
        <end position="54"/>
    </location>
</feature>